<feature type="binding site" evidence="20">
    <location>
        <position position="133"/>
    </location>
    <ligand>
        <name>Zn(2+)</name>
        <dbReference type="ChEBI" id="CHEBI:29105"/>
        <label>1</label>
    </ligand>
</feature>
<sequence length="536" mass="59287">LGEMQQFFGLKVTGTLNAETMEMMKKPRCGVPDVAAYKARPQGYKWSTNSLTYRILNYTPDMSEAEVDASIEKALQVWANVTPLKFTRIYSGVADIMISFVVRDHGDGSPFDGPNGFLAHAFFPAPGIGGDAHFDDDETFTFRSTRGVTTFWLQTSINSYTCTFCTLAQSQGFCRIRCTLKNDGILCHKCGSKELNPYIHCSSVMMFSSPGHAFFFFTIMLGNYNLQSCPDKFTPTVSRFQICAVDVTLSLRPHGDAYPFDGPSGTLAHAFAPSTGIGGDAHFDEDENFTFSSTNGFILFLVAAHEFGHSLGLSHSSDPGALMYPTYSYRDPKTFVLPADDVNGIQSLYGKNTGPDPNPVDPVSPSKPDPPTVTPSACDQTLVLDAVATLRGERLFFKNGFFWRLFGANTVQLQLIKSFWPDAPDNVDAAFENTVQDRLYLIKDQKVWAFTAYDLVSGFPKSLSSLGLPAIVKKVSAALYDQSTGKTLYFVDNNYYSYDENKKKMDTGYPKRVENGFPGVTGKITAAFQYKGQYFY</sequence>
<name>A0AAD5FQ31_SILAS</name>
<keyword evidence="15" id="KW-1015">Disulfide bond</keyword>
<keyword evidence="3" id="KW-0964">Secreted</keyword>
<comment type="cofactor">
    <cofactor evidence="20">
        <name>Zn(2+)</name>
        <dbReference type="ChEBI" id="CHEBI:29105"/>
    </cofactor>
    <text evidence="20">Binds 2 Zn(2+) ions per subunit.</text>
</comment>
<feature type="binding site" evidence="19">
    <location>
        <position position="305"/>
    </location>
    <ligand>
        <name>Zn(2+)</name>
        <dbReference type="ChEBI" id="CHEBI:29105"/>
        <label>2</label>
        <note>catalytic</note>
    </ligand>
</feature>
<feature type="repeat" description="Hemopexin" evidence="22">
    <location>
        <begin position="375"/>
        <end position="423"/>
    </location>
</feature>
<evidence type="ECO:0000256" key="5">
    <source>
        <dbReference type="ARBA" id="ARBA00022670"/>
    </source>
</evidence>
<feature type="binding site" evidence="20">
    <location>
        <position position="135"/>
    </location>
    <ligand>
        <name>Ca(2+)</name>
        <dbReference type="ChEBI" id="CHEBI:29108"/>
        <label>3</label>
    </ligand>
</feature>
<evidence type="ECO:0000256" key="8">
    <source>
        <dbReference type="ARBA" id="ARBA00022737"/>
    </source>
</evidence>
<comment type="catalytic activity">
    <reaction evidence="16">
        <text>Cleavage of the triple helix of collagen at about three-quarters of the length of the molecule from the N-terminus, at 775-Gly-|-Ile-776 in the alpha1(I) chain. Cleaves synthetic substrates and alpha-macroglobulins at bonds where P1' is a hydrophobic residue.</text>
        <dbReference type="EC" id="3.4.24.7"/>
    </reaction>
</comment>
<feature type="binding site" evidence="20">
    <location>
        <position position="428"/>
    </location>
    <ligand>
        <name>Ca(2+)</name>
        <dbReference type="ChEBI" id="CHEBI:29108"/>
        <label>4</label>
    </ligand>
</feature>
<evidence type="ECO:0000256" key="7">
    <source>
        <dbReference type="ARBA" id="ARBA00022729"/>
    </source>
</evidence>
<feature type="non-terminal residue" evidence="25">
    <location>
        <position position="536"/>
    </location>
</feature>
<dbReference type="Pfam" id="PF00413">
    <property type="entry name" value="Peptidase_M10"/>
    <property type="match status" value="2"/>
</dbReference>
<evidence type="ECO:0000256" key="11">
    <source>
        <dbReference type="ARBA" id="ARBA00022837"/>
    </source>
</evidence>
<feature type="repeat" description="Hemopexin" evidence="22">
    <location>
        <begin position="472"/>
        <end position="520"/>
    </location>
</feature>
<feature type="binding site" evidence="20">
    <location>
        <position position="476"/>
    </location>
    <ligand>
        <name>Ca(2+)</name>
        <dbReference type="ChEBI" id="CHEBI:29108"/>
        <label>4</label>
    </ligand>
</feature>
<evidence type="ECO:0000259" key="24">
    <source>
        <dbReference type="SMART" id="SM00235"/>
    </source>
</evidence>
<comment type="cofactor">
    <cofactor evidence="20">
        <name>Ca(2+)</name>
        <dbReference type="ChEBI" id="CHEBI:29108"/>
    </cofactor>
    <text evidence="20">Can bind about 5 Ca(2+) ions per subunit.</text>
</comment>
<feature type="binding site" evidence="19">
    <location>
        <position position="309"/>
    </location>
    <ligand>
        <name>Zn(2+)</name>
        <dbReference type="ChEBI" id="CHEBI:29105"/>
        <label>2</label>
        <note>catalytic</note>
    </ligand>
</feature>
<dbReference type="InterPro" id="IPR036365">
    <property type="entry name" value="PGBD-like_sf"/>
</dbReference>
<feature type="binding site" evidence="20">
    <location>
        <position position="385"/>
    </location>
    <ligand>
        <name>Ca(2+)</name>
        <dbReference type="ChEBI" id="CHEBI:29108"/>
        <label>4</label>
    </ligand>
</feature>
<dbReference type="InterPro" id="IPR018486">
    <property type="entry name" value="Hemopexin_CS"/>
</dbReference>
<feature type="binding site" evidence="20">
    <location>
        <position position="478"/>
    </location>
    <ligand>
        <name>Ca(2+)</name>
        <dbReference type="ChEBI" id="CHEBI:29108"/>
        <label>5</label>
    </ligand>
</feature>
<dbReference type="InterPro" id="IPR000585">
    <property type="entry name" value="Hemopexin-like_dom"/>
</dbReference>
<evidence type="ECO:0000256" key="6">
    <source>
        <dbReference type="ARBA" id="ARBA00022723"/>
    </source>
</evidence>
<evidence type="ECO:0000313" key="25">
    <source>
        <dbReference type="EMBL" id="KAI5624506.1"/>
    </source>
</evidence>
<evidence type="ECO:0000256" key="3">
    <source>
        <dbReference type="ARBA" id="ARBA00022525"/>
    </source>
</evidence>
<reference evidence="25" key="1">
    <citation type="submission" date="2018-07" db="EMBL/GenBank/DDBJ databases">
        <title>Comparative genomics of catfishes provides insights into carnivory and benthic adaptation.</title>
        <authorList>
            <person name="Zhang Y."/>
            <person name="Wang D."/>
            <person name="Peng Z."/>
            <person name="Zheng S."/>
            <person name="Shao F."/>
            <person name="Tao W."/>
        </authorList>
    </citation>
    <scope>NUCLEOTIDE SEQUENCE</scope>
    <source>
        <strain evidence="25">Chongqing</strain>
    </source>
</reference>
<feature type="region of interest" description="Disordered" evidence="23">
    <location>
        <begin position="347"/>
        <end position="375"/>
    </location>
</feature>
<dbReference type="GO" id="GO:0004222">
    <property type="term" value="F:metalloendopeptidase activity"/>
    <property type="evidence" value="ECO:0007669"/>
    <property type="project" value="UniProtKB-EC"/>
</dbReference>
<keyword evidence="26" id="KW-1185">Reference proteome</keyword>
<dbReference type="PRINTS" id="PR00138">
    <property type="entry name" value="MATRIXIN"/>
</dbReference>
<feature type="binding site" evidence="20">
    <location>
        <position position="430"/>
    </location>
    <ligand>
        <name>Ca(2+)</name>
        <dbReference type="ChEBI" id="CHEBI:29108"/>
        <label>5</label>
    </ligand>
</feature>
<dbReference type="SUPFAM" id="SSF50923">
    <property type="entry name" value="Hemopexin-like domain"/>
    <property type="match status" value="1"/>
</dbReference>
<dbReference type="InterPro" id="IPR021158">
    <property type="entry name" value="Pept_M10A_Zn_BS"/>
</dbReference>
<dbReference type="FunFam" id="3.40.390.10:FF:000171">
    <property type="match status" value="1"/>
</dbReference>
<dbReference type="Pfam" id="PF00045">
    <property type="entry name" value="Hemopexin"/>
    <property type="match status" value="2"/>
</dbReference>
<keyword evidence="13" id="KW-0177">Collagen degradation</keyword>
<keyword evidence="11 20" id="KW-0106">Calcium</keyword>
<dbReference type="SUPFAM" id="SSF55486">
    <property type="entry name" value="Metalloproteases ('zincins'), catalytic domain"/>
    <property type="match status" value="2"/>
</dbReference>
<dbReference type="EMBL" id="MU551584">
    <property type="protein sequence ID" value="KAI5624506.1"/>
    <property type="molecule type" value="Genomic_DNA"/>
</dbReference>
<evidence type="ECO:0000256" key="17">
    <source>
        <dbReference type="ARBA" id="ARBA00038924"/>
    </source>
</evidence>
<dbReference type="SMART" id="SM00235">
    <property type="entry name" value="ZnMc"/>
    <property type="match status" value="1"/>
</dbReference>
<feature type="binding site" evidence="20">
    <location>
        <position position="136"/>
    </location>
    <ligand>
        <name>Ca(2+)</name>
        <dbReference type="ChEBI" id="CHEBI:29108"/>
        <label>1</label>
    </ligand>
</feature>
<dbReference type="Gene3D" id="2.110.10.10">
    <property type="entry name" value="Hemopexin-like domain"/>
    <property type="match status" value="1"/>
</dbReference>
<keyword evidence="8" id="KW-0677">Repeat</keyword>
<evidence type="ECO:0000256" key="20">
    <source>
        <dbReference type="PIRSR" id="PIRSR621190-2"/>
    </source>
</evidence>
<keyword evidence="12 25" id="KW-0482">Metalloprotease</keyword>
<feature type="binding site" description="in inhibited form" evidence="20">
    <location>
        <position position="29"/>
    </location>
    <ligand>
        <name>Zn(2+)</name>
        <dbReference type="ChEBI" id="CHEBI:29105"/>
        <label>2</label>
        <note>catalytic</note>
    </ligand>
</feature>
<feature type="binding site" evidence="20">
    <location>
        <position position="95"/>
    </location>
    <ligand>
        <name>Ca(2+)</name>
        <dbReference type="ChEBI" id="CHEBI:29108"/>
        <label>2</label>
    </ligand>
</feature>
<dbReference type="Proteomes" id="UP001205998">
    <property type="component" value="Unassembled WGS sequence"/>
</dbReference>
<keyword evidence="7" id="KW-0732">Signal</keyword>
<dbReference type="GO" id="GO:0008270">
    <property type="term" value="F:zinc ion binding"/>
    <property type="evidence" value="ECO:0007669"/>
    <property type="project" value="InterPro"/>
</dbReference>
<dbReference type="PROSITE" id="PS51642">
    <property type="entry name" value="HEMOPEXIN_2"/>
    <property type="match status" value="3"/>
</dbReference>
<feature type="binding site" evidence="20">
    <location>
        <position position="120"/>
    </location>
    <ligand>
        <name>Zn(2+)</name>
        <dbReference type="ChEBI" id="CHEBI:29105"/>
        <label>1</label>
    </ligand>
</feature>
<feature type="binding site" evidence="20">
    <location>
        <position position="61"/>
    </location>
    <ligand>
        <name>Ca(2+)</name>
        <dbReference type="ChEBI" id="CHEBI:29108"/>
        <label>1</label>
    </ligand>
</feature>
<dbReference type="PROSITE" id="PS00024">
    <property type="entry name" value="HEMOPEXIN"/>
    <property type="match status" value="1"/>
</dbReference>
<dbReference type="InterPro" id="IPR024079">
    <property type="entry name" value="MetalloPept_cat_dom_sf"/>
</dbReference>
<organism evidence="25 26">
    <name type="scientific">Silurus asotus</name>
    <name type="common">Amur catfish</name>
    <name type="synonym">Parasilurus asotus</name>
    <dbReference type="NCBI Taxonomy" id="30991"/>
    <lineage>
        <taxon>Eukaryota</taxon>
        <taxon>Metazoa</taxon>
        <taxon>Chordata</taxon>
        <taxon>Craniata</taxon>
        <taxon>Vertebrata</taxon>
        <taxon>Euteleostomi</taxon>
        <taxon>Actinopterygii</taxon>
        <taxon>Neopterygii</taxon>
        <taxon>Teleostei</taxon>
        <taxon>Ostariophysi</taxon>
        <taxon>Siluriformes</taxon>
        <taxon>Siluridae</taxon>
        <taxon>Silurus</taxon>
    </lineage>
</organism>
<keyword evidence="9" id="KW-0378">Hydrolase</keyword>
<dbReference type="GO" id="GO:0006508">
    <property type="term" value="P:proteolysis"/>
    <property type="evidence" value="ECO:0007669"/>
    <property type="project" value="UniProtKB-KW"/>
</dbReference>
<feature type="active site" evidence="18">
    <location>
        <position position="306"/>
    </location>
</feature>
<dbReference type="AlphaFoldDB" id="A0AAD5FQ31"/>
<comment type="subcellular location">
    <subcellularLocation>
        <location evidence="1">Secreted</location>
        <location evidence="1">Extracellular space</location>
        <location evidence="1">Extracellular matrix</location>
    </subcellularLocation>
</comment>
<dbReference type="PIRSF" id="PIRSF001191">
    <property type="entry name" value="Peptidase_M10A_matrix"/>
    <property type="match status" value="1"/>
</dbReference>
<evidence type="ECO:0000256" key="22">
    <source>
        <dbReference type="PROSITE-ProRule" id="PRU01011"/>
    </source>
</evidence>
<dbReference type="InterPro" id="IPR001818">
    <property type="entry name" value="Pept_M10_metallopeptidase"/>
</dbReference>
<evidence type="ECO:0000256" key="21">
    <source>
        <dbReference type="PIRSR" id="PIRSR621190-5"/>
    </source>
</evidence>
<evidence type="ECO:0000256" key="4">
    <source>
        <dbReference type="ARBA" id="ARBA00022530"/>
    </source>
</evidence>
<evidence type="ECO:0000256" key="16">
    <source>
        <dbReference type="ARBA" id="ARBA00036005"/>
    </source>
</evidence>
<dbReference type="PROSITE" id="PS00546">
    <property type="entry name" value="CYSTEINE_SWITCH"/>
    <property type="match status" value="1"/>
</dbReference>
<dbReference type="CDD" id="cd00094">
    <property type="entry name" value="HX"/>
    <property type="match status" value="1"/>
</dbReference>
<feature type="binding site" evidence="20">
    <location>
        <position position="105"/>
    </location>
    <ligand>
        <name>Zn(2+)</name>
        <dbReference type="ChEBI" id="CHEBI:29105"/>
        <label>1</label>
    </ligand>
</feature>
<keyword evidence="4" id="KW-0272">Extracellular matrix</keyword>
<dbReference type="InterPro" id="IPR021190">
    <property type="entry name" value="Pept_M10A"/>
</dbReference>
<dbReference type="SUPFAM" id="SSF47090">
    <property type="entry name" value="PGBD-like"/>
    <property type="match status" value="1"/>
</dbReference>
<feature type="binding site" evidence="20">
    <location>
        <position position="138"/>
    </location>
    <ligand>
        <name>Ca(2+)</name>
        <dbReference type="ChEBI" id="CHEBI:29108"/>
        <label>3</label>
    </ligand>
</feature>
<gene>
    <name evidence="25" type="ORF">C0J50_16028</name>
</gene>
<dbReference type="GO" id="GO:0030198">
    <property type="term" value="P:extracellular matrix organization"/>
    <property type="evidence" value="ECO:0007669"/>
    <property type="project" value="TreeGrafter"/>
</dbReference>
<evidence type="ECO:0000313" key="26">
    <source>
        <dbReference type="Proteomes" id="UP001205998"/>
    </source>
</evidence>
<dbReference type="PANTHER" id="PTHR10201">
    <property type="entry name" value="MATRIX METALLOPROTEINASE"/>
    <property type="match status" value="1"/>
</dbReference>
<dbReference type="GO" id="GO:0030574">
    <property type="term" value="P:collagen catabolic process"/>
    <property type="evidence" value="ECO:0007669"/>
    <property type="project" value="UniProtKB-KW"/>
</dbReference>
<dbReference type="SMART" id="SM00120">
    <property type="entry name" value="HX"/>
    <property type="match status" value="3"/>
</dbReference>
<evidence type="ECO:0000256" key="10">
    <source>
        <dbReference type="ARBA" id="ARBA00022833"/>
    </source>
</evidence>
<evidence type="ECO:0000256" key="13">
    <source>
        <dbReference type="ARBA" id="ARBA00023105"/>
    </source>
</evidence>
<evidence type="ECO:0000256" key="1">
    <source>
        <dbReference type="ARBA" id="ARBA00004498"/>
    </source>
</evidence>
<comment type="similarity">
    <text evidence="2">Belongs to the peptidase M10A family.</text>
</comment>
<feature type="binding site" evidence="20">
    <location>
        <position position="129"/>
    </location>
    <ligand>
        <name>Ca(2+)</name>
        <dbReference type="ChEBI" id="CHEBI:29108"/>
        <label>2</label>
    </ligand>
</feature>
<keyword evidence="5" id="KW-0645">Protease</keyword>
<dbReference type="FunFam" id="2.110.10.10:FF:000002">
    <property type="entry name" value="Matrix metallopeptidase 3"/>
    <property type="match status" value="1"/>
</dbReference>
<feature type="binding site" evidence="20">
    <location>
        <position position="107"/>
    </location>
    <ligand>
        <name>Zn(2+)</name>
        <dbReference type="ChEBI" id="CHEBI:29105"/>
        <label>1</label>
    </ligand>
</feature>
<evidence type="ECO:0000256" key="2">
    <source>
        <dbReference type="ARBA" id="ARBA00010370"/>
    </source>
</evidence>
<evidence type="ECO:0000256" key="18">
    <source>
        <dbReference type="PIRSR" id="PIRSR001191-1"/>
    </source>
</evidence>
<protein>
    <recommendedName>
        <fullName evidence="17">interstitial collagenase</fullName>
        <ecNumber evidence="17">3.4.24.7</ecNumber>
    </recommendedName>
</protein>
<accession>A0AAD5FQ31</accession>
<evidence type="ECO:0000256" key="19">
    <source>
        <dbReference type="PIRSR" id="PIRSR001191-2"/>
    </source>
</evidence>
<evidence type="ECO:0000256" key="12">
    <source>
        <dbReference type="ARBA" id="ARBA00023049"/>
    </source>
</evidence>
<dbReference type="InterPro" id="IPR018487">
    <property type="entry name" value="Hemopexin-like_repeat"/>
</dbReference>
<keyword evidence="14" id="KW-0865">Zymogen</keyword>
<feature type="non-terminal residue" evidence="25">
    <location>
        <position position="1"/>
    </location>
</feature>
<evidence type="ECO:0000256" key="14">
    <source>
        <dbReference type="ARBA" id="ARBA00023145"/>
    </source>
</evidence>
<dbReference type="EC" id="3.4.24.7" evidence="17"/>
<dbReference type="PANTHER" id="PTHR10201:SF151">
    <property type="entry name" value="INTERSTITIAL COLLAGENASE"/>
    <property type="match status" value="1"/>
</dbReference>
<feature type="binding site" evidence="20">
    <location>
        <position position="138"/>
    </location>
    <ligand>
        <name>Ca(2+)</name>
        <dbReference type="ChEBI" id="CHEBI:29108"/>
        <label>1</label>
    </ligand>
</feature>
<comment type="caution">
    <text evidence="25">The sequence shown here is derived from an EMBL/GenBank/DDBJ whole genome shotgun (WGS) entry which is preliminary data.</text>
</comment>
<feature type="compositionally biased region" description="Pro residues" evidence="23">
    <location>
        <begin position="356"/>
        <end position="373"/>
    </location>
</feature>
<feature type="binding site" evidence="20">
    <location>
        <position position="113"/>
    </location>
    <ligand>
        <name>Ca(2+)</name>
        <dbReference type="ChEBI" id="CHEBI:29108"/>
        <label>3</label>
    </ligand>
</feature>
<keyword evidence="10 19" id="KW-0862">Zinc</keyword>
<feature type="binding site" evidence="20">
    <location>
        <position position="131"/>
    </location>
    <ligand>
        <name>Ca(2+)</name>
        <dbReference type="ChEBI" id="CHEBI:29108"/>
        <label>2</label>
    </ligand>
</feature>
<evidence type="ECO:0000256" key="23">
    <source>
        <dbReference type="SAM" id="MobiDB-lite"/>
    </source>
</evidence>
<dbReference type="InterPro" id="IPR036375">
    <property type="entry name" value="Hemopexin-like_dom_sf"/>
</dbReference>
<proteinExistence type="inferred from homology"/>
<feature type="binding site" evidence="20">
    <location>
        <position position="323"/>
    </location>
    <ligand>
        <name>Zn(2+)</name>
        <dbReference type="ChEBI" id="CHEBI:29105"/>
        <label>2</label>
        <note>catalytic</note>
    </ligand>
</feature>
<feature type="binding site" evidence="19">
    <location>
        <position position="315"/>
    </location>
    <ligand>
        <name>Zn(2+)</name>
        <dbReference type="ChEBI" id="CHEBI:29105"/>
        <label>2</label>
        <note>catalytic</note>
    </ligand>
</feature>
<feature type="binding site" evidence="20">
    <location>
        <position position="112"/>
    </location>
    <ligand>
        <name>Ca(2+)</name>
        <dbReference type="ChEBI" id="CHEBI:29108"/>
        <label>3</label>
    </ligand>
</feature>
<dbReference type="Gene3D" id="3.40.390.10">
    <property type="entry name" value="Collagenase (Catalytic Domain)"/>
    <property type="match status" value="2"/>
</dbReference>
<dbReference type="InterPro" id="IPR033739">
    <property type="entry name" value="M10A_MMP"/>
</dbReference>
<evidence type="ECO:0000256" key="9">
    <source>
        <dbReference type="ARBA" id="ARBA00022801"/>
    </source>
</evidence>
<dbReference type="GO" id="GO:0031012">
    <property type="term" value="C:extracellular matrix"/>
    <property type="evidence" value="ECO:0007669"/>
    <property type="project" value="InterPro"/>
</dbReference>
<evidence type="ECO:0000256" key="15">
    <source>
        <dbReference type="ARBA" id="ARBA00023157"/>
    </source>
</evidence>
<keyword evidence="6 19" id="KW-0479">Metal-binding</keyword>
<feature type="repeat" description="Hemopexin" evidence="22">
    <location>
        <begin position="424"/>
        <end position="470"/>
    </location>
</feature>
<feature type="domain" description="Peptidase metallopeptidase" evidence="24">
    <location>
        <begin position="42"/>
        <end position="351"/>
    </location>
</feature>
<dbReference type="InterPro" id="IPR006026">
    <property type="entry name" value="Peptidase_Metallo"/>
</dbReference>
<dbReference type="CDD" id="cd04278">
    <property type="entry name" value="ZnMc_MMP"/>
    <property type="match status" value="1"/>
</dbReference>
<feature type="short sequence motif" description="Cysteine switch" evidence="21">
    <location>
        <begin position="27"/>
        <end position="34"/>
    </location>
</feature>